<dbReference type="InterPro" id="IPR001128">
    <property type="entry name" value="Cyt_P450"/>
</dbReference>
<keyword evidence="5" id="KW-0812">Transmembrane</keyword>
<evidence type="ECO:0000313" key="7">
    <source>
        <dbReference type="Proteomes" id="UP000294003"/>
    </source>
</evidence>
<dbReference type="PANTHER" id="PTHR24304">
    <property type="entry name" value="CYTOCHROME P450 FAMILY 7"/>
    <property type="match status" value="1"/>
</dbReference>
<feature type="transmembrane region" description="Helical" evidence="5">
    <location>
        <begin position="25"/>
        <end position="43"/>
    </location>
</feature>
<keyword evidence="3" id="KW-0479">Metal-binding</keyword>
<comment type="caution">
    <text evidence="6">The sequence shown here is derived from an EMBL/GenBank/DDBJ whole genome shotgun (WGS) entry which is preliminary data.</text>
</comment>
<keyword evidence="5" id="KW-0472">Membrane</keyword>
<dbReference type="PANTHER" id="PTHR24304:SF2">
    <property type="entry name" value="24-HYDROXYCHOLESTEROL 7-ALPHA-HYDROXYLASE"/>
    <property type="match status" value="1"/>
</dbReference>
<comment type="similarity">
    <text evidence="1">Belongs to the cytochrome P450 family.</text>
</comment>
<sequence length="456" mass="51721">MVYERLNGHVISALQDLLTTVKNHVLLRGIALPFMVLLVWRLWRFTISPYIYPGNPTELPYWIPVIGHGFAFFQSADSLIAKASNYFGTKEPFSLTVFGNTLYIVTEPHNTTEVYKNDDTLSFEMFVQDLFRSNGYSEQVLKVTYMKLPRNKPGFPNPQGVSFGSFVQQMHMHQLYPGNNLQLLEDNFRKWFDQSLSLPELKRACSQFAAIGTDGSIHIPLGQWCSEISMRAGEAAFFGEMLSQINPNLTSDFPAFDDLGWQVLYQYPSFLSGRMSAARARVQSTFKQYLEVPQSQRTAGGAIWLINAMEDEAKALGVCAGDIAVLWFNNYWVISTNTRKVAFWLLANLLHTPSLVDVVRAETAPAFEGDKLVNLSHLWTNCPQLDNIWHETLRLCSNAASVRRVDRDTIIGGKLMREGNRIMIPYRQLYLTHTSTVLTAIASALIDSARLIRVRR</sequence>
<reference evidence="6 7" key="1">
    <citation type="submission" date="2018-06" db="EMBL/GenBank/DDBJ databases">
        <title>Complete Genomes of Monosporascus.</title>
        <authorList>
            <person name="Robinson A.J."/>
            <person name="Natvig D.O."/>
        </authorList>
    </citation>
    <scope>NUCLEOTIDE SEQUENCE [LARGE SCALE GENOMIC DNA]</scope>
    <source>
        <strain evidence="6 7">CBS 609.92</strain>
    </source>
</reference>
<proteinExistence type="inferred from homology"/>
<evidence type="ECO:0000256" key="5">
    <source>
        <dbReference type="SAM" id="Phobius"/>
    </source>
</evidence>
<name>A0ABY0H0D9_9PEZI</name>
<dbReference type="EMBL" id="QJNS01000246">
    <property type="protein sequence ID" value="RYO81627.1"/>
    <property type="molecule type" value="Genomic_DNA"/>
</dbReference>
<protein>
    <recommendedName>
        <fullName evidence="8">Cytochrome P450</fullName>
    </recommendedName>
</protein>
<dbReference type="InterPro" id="IPR036396">
    <property type="entry name" value="Cyt_P450_sf"/>
</dbReference>
<keyword evidence="4" id="KW-0408">Iron</keyword>
<evidence type="ECO:0000256" key="3">
    <source>
        <dbReference type="ARBA" id="ARBA00022723"/>
    </source>
</evidence>
<organism evidence="6 7">
    <name type="scientific">Monosporascus cannonballus</name>
    <dbReference type="NCBI Taxonomy" id="155416"/>
    <lineage>
        <taxon>Eukaryota</taxon>
        <taxon>Fungi</taxon>
        <taxon>Dikarya</taxon>
        <taxon>Ascomycota</taxon>
        <taxon>Pezizomycotina</taxon>
        <taxon>Sordariomycetes</taxon>
        <taxon>Xylariomycetidae</taxon>
        <taxon>Xylariales</taxon>
        <taxon>Xylariales incertae sedis</taxon>
        <taxon>Monosporascus</taxon>
    </lineage>
</organism>
<accession>A0ABY0H0D9</accession>
<dbReference type="InterPro" id="IPR050529">
    <property type="entry name" value="CYP450_sterol_14alpha_dmase"/>
</dbReference>
<evidence type="ECO:0000256" key="4">
    <source>
        <dbReference type="ARBA" id="ARBA00023004"/>
    </source>
</evidence>
<evidence type="ECO:0000256" key="1">
    <source>
        <dbReference type="ARBA" id="ARBA00010617"/>
    </source>
</evidence>
<evidence type="ECO:0000313" key="6">
    <source>
        <dbReference type="EMBL" id="RYO81627.1"/>
    </source>
</evidence>
<keyword evidence="7" id="KW-1185">Reference proteome</keyword>
<dbReference type="Pfam" id="PF00067">
    <property type="entry name" value="p450"/>
    <property type="match status" value="1"/>
</dbReference>
<evidence type="ECO:0000256" key="2">
    <source>
        <dbReference type="ARBA" id="ARBA00022617"/>
    </source>
</evidence>
<evidence type="ECO:0008006" key="8">
    <source>
        <dbReference type="Google" id="ProtNLM"/>
    </source>
</evidence>
<gene>
    <name evidence="6" type="ORF">DL762_007011</name>
</gene>
<keyword evidence="5" id="KW-1133">Transmembrane helix</keyword>
<dbReference type="Proteomes" id="UP000294003">
    <property type="component" value="Unassembled WGS sequence"/>
</dbReference>
<dbReference type="SUPFAM" id="SSF48264">
    <property type="entry name" value="Cytochrome P450"/>
    <property type="match status" value="1"/>
</dbReference>
<dbReference type="Gene3D" id="1.10.630.10">
    <property type="entry name" value="Cytochrome P450"/>
    <property type="match status" value="1"/>
</dbReference>
<keyword evidence="2" id="KW-0349">Heme</keyword>